<evidence type="ECO:0000313" key="3">
    <source>
        <dbReference type="Proteomes" id="UP000075324"/>
    </source>
</evidence>
<dbReference type="Proteomes" id="UP000075324">
    <property type="component" value="Unassembled WGS sequence"/>
</dbReference>
<gene>
    <name evidence="2" type="ORF">B4110_1910</name>
</gene>
<proteinExistence type="predicted"/>
<protein>
    <submittedName>
        <fullName evidence="2">Uncharacterized protein</fullName>
    </submittedName>
</protein>
<sequence length="49" mass="5527">MRVLDVSDLENGVKELKAILKVQKEQINNIKDDMQSFTHSESFYAGEGA</sequence>
<accession>A0A150MRK5</accession>
<feature type="coiled-coil region" evidence="1">
    <location>
        <begin position="6"/>
        <end position="33"/>
    </location>
</feature>
<organism evidence="2 3">
    <name type="scientific">Parageobacillus toebii</name>
    <dbReference type="NCBI Taxonomy" id="153151"/>
    <lineage>
        <taxon>Bacteria</taxon>
        <taxon>Bacillati</taxon>
        <taxon>Bacillota</taxon>
        <taxon>Bacilli</taxon>
        <taxon>Bacillales</taxon>
        <taxon>Anoxybacillaceae</taxon>
        <taxon>Parageobacillus</taxon>
    </lineage>
</organism>
<dbReference type="EMBL" id="LQYW01000115">
    <property type="protein sequence ID" value="KYD26965.1"/>
    <property type="molecule type" value="Genomic_DNA"/>
</dbReference>
<dbReference type="PATRIC" id="fig|153151.4.peg.589"/>
<evidence type="ECO:0000313" key="2">
    <source>
        <dbReference type="EMBL" id="KYD26965.1"/>
    </source>
</evidence>
<reference evidence="2 3" key="1">
    <citation type="submission" date="2016-01" db="EMBL/GenBank/DDBJ databases">
        <title>Draft Genome Sequences of Seven Thermophilic Sporeformers Isolated from Foods.</title>
        <authorList>
            <person name="Berendsen E.M."/>
            <person name="Wells-Bennik M.H."/>
            <person name="Krawcyk A.O."/>
            <person name="De Jong A."/>
            <person name="Holsappel S."/>
            <person name="Eijlander R.T."/>
            <person name="Kuipers O.P."/>
        </authorList>
    </citation>
    <scope>NUCLEOTIDE SEQUENCE [LARGE SCALE GENOMIC DNA]</scope>
    <source>
        <strain evidence="2 3">B4110</strain>
    </source>
</reference>
<comment type="caution">
    <text evidence="2">The sequence shown here is derived from an EMBL/GenBank/DDBJ whole genome shotgun (WGS) entry which is preliminary data.</text>
</comment>
<keyword evidence="1" id="KW-0175">Coiled coil</keyword>
<evidence type="ECO:0000256" key="1">
    <source>
        <dbReference type="SAM" id="Coils"/>
    </source>
</evidence>
<dbReference type="AlphaFoldDB" id="A0A150MRK5"/>
<name>A0A150MRK5_9BACL</name>
<dbReference type="RefSeq" id="WP_233252978.1">
    <property type="nucleotide sequence ID" value="NZ_LQYW01000115.1"/>
</dbReference>